<dbReference type="EMBL" id="CP003282">
    <property type="protein sequence ID" value="AFG37896.1"/>
    <property type="molecule type" value="Genomic_DNA"/>
</dbReference>
<dbReference type="AlphaFoldDB" id="H9UK53"/>
<evidence type="ECO:0000313" key="2">
    <source>
        <dbReference type="Proteomes" id="UP000007383"/>
    </source>
</evidence>
<reference evidence="2" key="1">
    <citation type="journal article" date="2013" name="Stand. Genomic Sci.">
        <title>Complete genome sequence of the halophilic bacterium Spirochaeta africana type strain (Z-7692(T)) from the alkaline Lake Magadi in the East African Rift.</title>
        <authorList>
            <person name="Liolos K."/>
            <person name="Abt B."/>
            <person name="Scheuner C."/>
            <person name="Teshima H."/>
            <person name="Held B."/>
            <person name="Lapidus A."/>
            <person name="Nolan M."/>
            <person name="Lucas S."/>
            <person name="Deshpande S."/>
            <person name="Cheng J.F."/>
            <person name="Tapia R."/>
            <person name="Goodwin L.A."/>
            <person name="Pitluck S."/>
            <person name="Pagani I."/>
            <person name="Ivanova N."/>
            <person name="Mavromatis K."/>
            <person name="Mikhailova N."/>
            <person name="Huntemann M."/>
            <person name="Pati A."/>
            <person name="Chen A."/>
            <person name="Palaniappan K."/>
            <person name="Land M."/>
            <person name="Rohde M."/>
            <person name="Tindall B.J."/>
            <person name="Detter J.C."/>
            <person name="Goker M."/>
            <person name="Bristow J."/>
            <person name="Eisen J.A."/>
            <person name="Markowitz V."/>
            <person name="Hugenholtz P."/>
            <person name="Woyke T."/>
            <person name="Klenk H.P."/>
            <person name="Kyrpides N.C."/>
        </authorList>
    </citation>
    <scope>NUCLEOTIDE SEQUENCE</scope>
    <source>
        <strain evidence="2">ATCC 700263 / DSM 8902 / Z-7692</strain>
    </source>
</reference>
<dbReference type="HOGENOM" id="CLU_1561907_0_0_12"/>
<evidence type="ECO:0000313" key="1">
    <source>
        <dbReference type="EMBL" id="AFG37896.1"/>
    </source>
</evidence>
<dbReference type="KEGG" id="sfc:Spiaf_1839"/>
<sequence>MRYGRPVFRIILLYSTAAAVLATTCMLTALRIDSRQGELIQQQERVRQLTAEISRLSVVAHTLPELEERRSHIRQDASLSGEPGDIDAYSYALQLQQTARQQPGLRVNAEVQATSSAPQIQIHAHTIGRSIHPLLYLLQKFECQHGITPIERVWLRQELPHWSLTLELPHE</sequence>
<name>H9UK53_SPIAZ</name>
<organism evidence="1 2">
    <name type="scientific">Spirochaeta africana (strain ATCC 700263 / DSM 8902 / Z-7692)</name>
    <dbReference type="NCBI Taxonomy" id="889378"/>
    <lineage>
        <taxon>Bacteria</taxon>
        <taxon>Pseudomonadati</taxon>
        <taxon>Spirochaetota</taxon>
        <taxon>Spirochaetia</taxon>
        <taxon>Spirochaetales</taxon>
        <taxon>Spirochaetaceae</taxon>
        <taxon>Spirochaeta</taxon>
    </lineage>
</organism>
<dbReference type="PATRIC" id="fig|889378.3.peg.1829"/>
<keyword evidence="2" id="KW-1185">Reference proteome</keyword>
<dbReference type="STRING" id="889378.Spiaf_1839"/>
<protein>
    <submittedName>
        <fullName evidence="1">Uncharacterized protein</fullName>
    </submittedName>
</protein>
<accession>H9UK53</accession>
<dbReference type="Proteomes" id="UP000007383">
    <property type="component" value="Chromosome"/>
</dbReference>
<gene>
    <name evidence="1" type="ordered locus">Spiaf_1839</name>
</gene>
<proteinExistence type="predicted"/>